<protein>
    <submittedName>
        <fullName evidence="4">Glycosyl transferase</fullName>
    </submittedName>
</protein>
<dbReference type="GO" id="GO:0016740">
    <property type="term" value="F:transferase activity"/>
    <property type="evidence" value="ECO:0007669"/>
    <property type="project" value="UniProtKB-KW"/>
</dbReference>
<keyword evidence="1 4" id="KW-0808">Transferase</keyword>
<dbReference type="SUPFAM" id="SSF53756">
    <property type="entry name" value="UDP-Glycosyltransferase/glycogen phosphorylase"/>
    <property type="match status" value="1"/>
</dbReference>
<evidence type="ECO:0000259" key="3">
    <source>
        <dbReference type="Pfam" id="PF06722"/>
    </source>
</evidence>
<dbReference type="InterPro" id="IPR002213">
    <property type="entry name" value="UDP_glucos_trans"/>
</dbReference>
<evidence type="ECO:0000259" key="2">
    <source>
        <dbReference type="Pfam" id="PF03033"/>
    </source>
</evidence>
<proteinExistence type="predicted"/>
<keyword evidence="5" id="KW-1185">Reference proteome</keyword>
<feature type="domain" description="Erythromycin biosynthesis protein CIII-like C-terminal" evidence="3">
    <location>
        <begin position="284"/>
        <end position="417"/>
    </location>
</feature>
<evidence type="ECO:0000313" key="4">
    <source>
        <dbReference type="EMBL" id="GHA65560.1"/>
    </source>
</evidence>
<sequence length="433" mass="45609">MAKVIVASTPLHGHVTPMLAVAQGLVRRGHEVRFLTSTRYADRVRAAGAAFVPLPGQADYDDRALDVQFPGRAAAQGPGRLIFDIKNLFGDAIPDQFSALQSLLAEFPASTVISDLLFFGSLPLSMGTPRRDRPTTVTMGISPVPVDSVDTAPFGFGVPPLPGAEGRARNEAMYAQAREVFADAEGHVGKVLAGLGVALTRSLFSESAAAADHFLQLTVPGFEYPRSDAPASLRFVGVLPSEPGTDAELPEWWDDLVQRNGPVVTVTQGTVDNADFSPLLLPTLRALADLDVTVVAATARPGGPEAVRAALGELPANVLLGGYIPFDRLLPLSDVLVTNGGYGGVHTALRHGVPLVVAGTTEDKPEVAARVEWAGAGVNLRTDAPDEETLRTAVGTVLNEPNFRSQASALQAEMAQYDPIAAIAEVVEQPEHA</sequence>
<dbReference type="InterPro" id="IPR004276">
    <property type="entry name" value="GlycoTrans_28_N"/>
</dbReference>
<dbReference type="Pfam" id="PF06722">
    <property type="entry name" value="EryCIII-like_C"/>
    <property type="match status" value="1"/>
</dbReference>
<dbReference type="PANTHER" id="PTHR48050:SF13">
    <property type="entry name" value="STEROL 3-BETA-GLUCOSYLTRANSFERASE UGT80A2"/>
    <property type="match status" value="1"/>
</dbReference>
<dbReference type="Pfam" id="PF03033">
    <property type="entry name" value="Glyco_transf_28"/>
    <property type="match status" value="1"/>
</dbReference>
<evidence type="ECO:0000313" key="5">
    <source>
        <dbReference type="Proteomes" id="UP000653644"/>
    </source>
</evidence>
<dbReference type="InterPro" id="IPR050426">
    <property type="entry name" value="Glycosyltransferase_28"/>
</dbReference>
<dbReference type="CDD" id="cd03784">
    <property type="entry name" value="GT1_Gtf-like"/>
    <property type="match status" value="1"/>
</dbReference>
<dbReference type="InterPro" id="IPR010610">
    <property type="entry name" value="EryCIII-like_C"/>
</dbReference>
<accession>A0ABQ3D8E7</accession>
<dbReference type="RefSeq" id="WP_189894330.1">
    <property type="nucleotide sequence ID" value="NZ_BMVN01000055.1"/>
</dbReference>
<dbReference type="Gene3D" id="3.40.50.2000">
    <property type="entry name" value="Glycogen Phosphorylase B"/>
    <property type="match status" value="2"/>
</dbReference>
<feature type="domain" description="Glycosyltransferase family 28 N-terminal" evidence="2">
    <location>
        <begin position="13"/>
        <end position="60"/>
    </location>
</feature>
<reference evidence="5" key="1">
    <citation type="journal article" date="2019" name="Int. J. Syst. Evol. Microbiol.">
        <title>The Global Catalogue of Microorganisms (GCM) 10K type strain sequencing project: providing services to taxonomists for standard genome sequencing and annotation.</title>
        <authorList>
            <consortium name="The Broad Institute Genomics Platform"/>
            <consortium name="The Broad Institute Genome Sequencing Center for Infectious Disease"/>
            <person name="Wu L."/>
            <person name="Ma J."/>
        </authorList>
    </citation>
    <scope>NUCLEOTIDE SEQUENCE [LARGE SCALE GENOMIC DNA]</scope>
    <source>
        <strain evidence="5">JCM 4733</strain>
    </source>
</reference>
<organism evidence="4 5">
    <name type="scientific">Streptomyces canarius</name>
    <dbReference type="NCBI Taxonomy" id="285453"/>
    <lineage>
        <taxon>Bacteria</taxon>
        <taxon>Bacillati</taxon>
        <taxon>Actinomycetota</taxon>
        <taxon>Actinomycetes</taxon>
        <taxon>Kitasatosporales</taxon>
        <taxon>Streptomycetaceae</taxon>
        <taxon>Streptomyces</taxon>
    </lineage>
</organism>
<dbReference type="PANTHER" id="PTHR48050">
    <property type="entry name" value="STEROL 3-BETA-GLUCOSYLTRANSFERASE"/>
    <property type="match status" value="1"/>
</dbReference>
<comment type="caution">
    <text evidence="4">The sequence shown here is derived from an EMBL/GenBank/DDBJ whole genome shotgun (WGS) entry which is preliminary data.</text>
</comment>
<gene>
    <name evidence="4" type="ORF">GCM10010345_81850</name>
</gene>
<dbReference type="EMBL" id="BMVN01000055">
    <property type="protein sequence ID" value="GHA65560.1"/>
    <property type="molecule type" value="Genomic_DNA"/>
</dbReference>
<name>A0ABQ3D8E7_9ACTN</name>
<dbReference type="Proteomes" id="UP000653644">
    <property type="component" value="Unassembled WGS sequence"/>
</dbReference>
<evidence type="ECO:0000256" key="1">
    <source>
        <dbReference type="ARBA" id="ARBA00022679"/>
    </source>
</evidence>